<dbReference type="InterPro" id="IPR016047">
    <property type="entry name" value="M23ase_b-sheet_dom"/>
</dbReference>
<dbReference type="Gene3D" id="3.10.350.10">
    <property type="entry name" value="LysM domain"/>
    <property type="match status" value="1"/>
</dbReference>
<dbReference type="PANTHER" id="PTHR21666:SF270">
    <property type="entry name" value="MUREIN HYDROLASE ACTIVATOR ENVC"/>
    <property type="match status" value="1"/>
</dbReference>
<dbReference type="GO" id="GO:0004222">
    <property type="term" value="F:metalloendopeptidase activity"/>
    <property type="evidence" value="ECO:0007669"/>
    <property type="project" value="TreeGrafter"/>
</dbReference>
<gene>
    <name evidence="5" type="ORF">GFC01_10360</name>
</gene>
<dbReference type="EMBL" id="WHYR01000026">
    <property type="protein sequence ID" value="MQL52656.1"/>
    <property type="molecule type" value="Genomic_DNA"/>
</dbReference>
<dbReference type="Proteomes" id="UP000441717">
    <property type="component" value="Unassembled WGS sequence"/>
</dbReference>
<feature type="domain" description="G5" evidence="3">
    <location>
        <begin position="321"/>
        <end position="401"/>
    </location>
</feature>
<comment type="caution">
    <text evidence="5">The sequence shown here is derived from an EMBL/GenBank/DDBJ whole genome shotgun (WGS) entry which is preliminary data.</text>
</comment>
<dbReference type="InterPro" id="IPR050570">
    <property type="entry name" value="Cell_wall_metabolism_enzyme"/>
</dbReference>
<dbReference type="OrthoDB" id="9814460at2"/>
<evidence type="ECO:0000313" key="6">
    <source>
        <dbReference type="Proteomes" id="UP000441717"/>
    </source>
</evidence>
<keyword evidence="2" id="KW-0812">Transmembrane</keyword>
<dbReference type="InterPro" id="IPR011055">
    <property type="entry name" value="Dup_hybrid_motif"/>
</dbReference>
<feature type="transmembrane region" description="Helical" evidence="2">
    <location>
        <begin position="96"/>
        <end position="117"/>
    </location>
</feature>
<dbReference type="InterPro" id="IPR018392">
    <property type="entry name" value="LysM"/>
</dbReference>
<dbReference type="PANTHER" id="PTHR21666">
    <property type="entry name" value="PEPTIDASE-RELATED"/>
    <property type="match status" value="1"/>
</dbReference>
<dbReference type="Pfam" id="PF07501">
    <property type="entry name" value="G5"/>
    <property type="match status" value="1"/>
</dbReference>
<dbReference type="Pfam" id="PF01551">
    <property type="entry name" value="Peptidase_M23"/>
    <property type="match status" value="1"/>
</dbReference>
<evidence type="ECO:0000256" key="2">
    <source>
        <dbReference type="SAM" id="Phobius"/>
    </source>
</evidence>
<evidence type="ECO:0000259" key="3">
    <source>
        <dbReference type="PROSITE" id="PS51109"/>
    </source>
</evidence>
<dbReference type="Gene3D" id="2.70.70.10">
    <property type="entry name" value="Glucose Permease (Domain IIA)"/>
    <property type="match status" value="1"/>
</dbReference>
<dbReference type="SMART" id="SM01208">
    <property type="entry name" value="G5"/>
    <property type="match status" value="1"/>
</dbReference>
<dbReference type="AlphaFoldDB" id="A0A6N7IRD8"/>
<sequence length="530" mass="57467">MVISAYIGHEETCFIINRQTTHPLNTSCRLSGFDTIFYTGGKLMFSRSVGGFFNGKKSISCLLRWIKGRLLPPLEHIHLIDSGQKILKRLMIDDPLTPAQVLCLVAITILLMTFLPITASAFNSWALVVDGRVLAVSPNRGVLDRAVSEGLAGRGAGAAGVHQLVIRRAVPGEGPLFTDERRLEDVLAAYLFPQAGGTELLVDGEAKLVVRDRQVAAALLEALKKEYTVGGGVVTLAGNVSFRDVRVPRERIMDFDEALSFLKTGGKNTARYIVRAGDTLWDIASRCGVSMEELQLANPGLTPEKLQIGQVINTNRAAPVINVICNVQQTEQEEIPFAVEQRKDDELYRGQTRMLQPGRPGLEEVTYQVTYLNGKEVRRDVLSRRVVRESQNQVVAVGSRVMLASRSGVGARLAWPVVGSVSSPFGQRWGRLHTGMDITAGTGTPVRAAGAGRVIGAGWEGSYGNCVEVYHGDGVTTRYAHLSSISVVAGQQVERGQLLGRVGSTGNATGPHLHFEVLVNGRPVNPARFL</sequence>
<organism evidence="5 6">
    <name type="scientific">Desulfofundulus thermobenzoicus</name>
    <dbReference type="NCBI Taxonomy" id="29376"/>
    <lineage>
        <taxon>Bacteria</taxon>
        <taxon>Bacillati</taxon>
        <taxon>Bacillota</taxon>
        <taxon>Clostridia</taxon>
        <taxon>Eubacteriales</taxon>
        <taxon>Peptococcaceae</taxon>
        <taxon>Desulfofundulus</taxon>
    </lineage>
</organism>
<dbReference type="PROSITE" id="PS51109">
    <property type="entry name" value="G5"/>
    <property type="match status" value="1"/>
</dbReference>
<dbReference type="InterPro" id="IPR011098">
    <property type="entry name" value="G5_dom"/>
</dbReference>
<evidence type="ECO:0000256" key="1">
    <source>
        <dbReference type="ARBA" id="ARBA00022729"/>
    </source>
</evidence>
<dbReference type="CDD" id="cd00118">
    <property type="entry name" value="LysM"/>
    <property type="match status" value="1"/>
</dbReference>
<evidence type="ECO:0000259" key="4">
    <source>
        <dbReference type="PROSITE" id="PS51782"/>
    </source>
</evidence>
<evidence type="ECO:0000313" key="5">
    <source>
        <dbReference type="EMBL" id="MQL52656.1"/>
    </source>
</evidence>
<accession>A0A6N7IRD8</accession>
<dbReference type="CDD" id="cd12797">
    <property type="entry name" value="M23_peptidase"/>
    <property type="match status" value="1"/>
</dbReference>
<reference evidence="5 6" key="1">
    <citation type="submission" date="2019-10" db="EMBL/GenBank/DDBJ databases">
        <title>Comparative genomics of sulfur disproportionating microorganisms.</title>
        <authorList>
            <person name="Ward L.M."/>
            <person name="Bertran E."/>
            <person name="Johnston D."/>
        </authorList>
    </citation>
    <scope>NUCLEOTIDE SEQUENCE [LARGE SCALE GENOMIC DNA]</scope>
    <source>
        <strain evidence="5 6">DSM 14055</strain>
    </source>
</reference>
<keyword evidence="1" id="KW-0732">Signal</keyword>
<name>A0A6N7IRD8_9FIRM</name>
<dbReference type="Gene3D" id="2.20.230.10">
    <property type="entry name" value="Resuscitation-promoting factor rpfb"/>
    <property type="match status" value="1"/>
</dbReference>
<dbReference type="SUPFAM" id="SSF51261">
    <property type="entry name" value="Duplicated hybrid motif"/>
    <property type="match status" value="1"/>
</dbReference>
<dbReference type="InterPro" id="IPR036779">
    <property type="entry name" value="LysM_dom_sf"/>
</dbReference>
<feature type="domain" description="LysM" evidence="4">
    <location>
        <begin position="270"/>
        <end position="314"/>
    </location>
</feature>
<protein>
    <submittedName>
        <fullName evidence="5">Peptidoglycan DD-metalloendopeptidase family protein</fullName>
    </submittedName>
</protein>
<dbReference type="PROSITE" id="PS51782">
    <property type="entry name" value="LYSM"/>
    <property type="match status" value="1"/>
</dbReference>
<dbReference type="Pfam" id="PF01476">
    <property type="entry name" value="LysM"/>
    <property type="match status" value="1"/>
</dbReference>
<keyword evidence="2" id="KW-0472">Membrane</keyword>
<proteinExistence type="predicted"/>
<keyword evidence="2" id="KW-1133">Transmembrane helix</keyword>
<keyword evidence="6" id="KW-1185">Reference proteome</keyword>
<dbReference type="SMART" id="SM00257">
    <property type="entry name" value="LysM"/>
    <property type="match status" value="1"/>
</dbReference>